<dbReference type="GO" id="GO:0005524">
    <property type="term" value="F:ATP binding"/>
    <property type="evidence" value="ECO:0007669"/>
    <property type="project" value="InterPro"/>
</dbReference>
<accession>A0A9P1MVF1</accession>
<dbReference type="GO" id="GO:0005737">
    <property type="term" value="C:cytoplasm"/>
    <property type="evidence" value="ECO:0007669"/>
    <property type="project" value="TreeGrafter"/>
</dbReference>
<dbReference type="AlphaFoldDB" id="A0A9P1MVF1"/>
<evidence type="ECO:0000313" key="2">
    <source>
        <dbReference type="EMBL" id="CAI5438337.1"/>
    </source>
</evidence>
<feature type="domain" description="Protein kinase" evidence="1">
    <location>
        <begin position="1"/>
        <end position="141"/>
    </location>
</feature>
<dbReference type="InterPro" id="IPR050167">
    <property type="entry name" value="Ser_Thr_protein_kinase"/>
</dbReference>
<gene>
    <name evidence="2" type="ORF">CAMP_LOCUS974</name>
</gene>
<dbReference type="InterPro" id="IPR001245">
    <property type="entry name" value="Ser-Thr/Tyr_kinase_cat_dom"/>
</dbReference>
<dbReference type="Proteomes" id="UP001152747">
    <property type="component" value="Unassembled WGS sequence"/>
</dbReference>
<keyword evidence="3" id="KW-1185">Reference proteome</keyword>
<dbReference type="InterPro" id="IPR011009">
    <property type="entry name" value="Kinase-like_dom_sf"/>
</dbReference>
<dbReference type="Gene3D" id="1.10.510.10">
    <property type="entry name" value="Transferase(Phosphotransferase) domain 1"/>
    <property type="match status" value="1"/>
</dbReference>
<dbReference type="EMBL" id="CANHGI010000001">
    <property type="protein sequence ID" value="CAI5438337.1"/>
    <property type="molecule type" value="Genomic_DNA"/>
</dbReference>
<dbReference type="GO" id="GO:0004672">
    <property type="term" value="F:protein kinase activity"/>
    <property type="evidence" value="ECO:0007669"/>
    <property type="project" value="InterPro"/>
</dbReference>
<evidence type="ECO:0000313" key="3">
    <source>
        <dbReference type="Proteomes" id="UP001152747"/>
    </source>
</evidence>
<dbReference type="Pfam" id="PF07714">
    <property type="entry name" value="PK_Tyr_Ser-Thr"/>
    <property type="match status" value="1"/>
</dbReference>
<dbReference type="GO" id="GO:0007265">
    <property type="term" value="P:Ras protein signal transduction"/>
    <property type="evidence" value="ECO:0007669"/>
    <property type="project" value="TreeGrafter"/>
</dbReference>
<name>A0A9P1MVF1_9PELO</name>
<dbReference type="PROSITE" id="PS50011">
    <property type="entry name" value="PROTEIN_KINASE_DOM"/>
    <property type="match status" value="1"/>
</dbReference>
<dbReference type="PANTHER" id="PTHR23257">
    <property type="entry name" value="SERINE-THREONINE PROTEIN KINASE"/>
    <property type="match status" value="1"/>
</dbReference>
<dbReference type="InterPro" id="IPR000719">
    <property type="entry name" value="Prot_kinase_dom"/>
</dbReference>
<sequence>MERLVVPKRNYSLIIPSHWIDYIPPEIARQLFIKNDNFCNDLEFSCDSDVYSFGTVFYELLTRKMPTQNEPWEKKLYDKLCGTKAALNRKDSSSSASFLCSSHLSLRVDVRVSQLLMSCWNYEASNRPSFQNIVKSITSLMKRRDSSNRNSIRCFESAF</sequence>
<organism evidence="2 3">
    <name type="scientific">Caenorhabditis angaria</name>
    <dbReference type="NCBI Taxonomy" id="860376"/>
    <lineage>
        <taxon>Eukaryota</taxon>
        <taxon>Metazoa</taxon>
        <taxon>Ecdysozoa</taxon>
        <taxon>Nematoda</taxon>
        <taxon>Chromadorea</taxon>
        <taxon>Rhabditida</taxon>
        <taxon>Rhabditina</taxon>
        <taxon>Rhabditomorpha</taxon>
        <taxon>Rhabditoidea</taxon>
        <taxon>Rhabditidae</taxon>
        <taxon>Peloderinae</taxon>
        <taxon>Caenorhabditis</taxon>
    </lineage>
</organism>
<evidence type="ECO:0000259" key="1">
    <source>
        <dbReference type="PROSITE" id="PS50011"/>
    </source>
</evidence>
<dbReference type="OrthoDB" id="774951at2759"/>
<comment type="caution">
    <text evidence="2">The sequence shown here is derived from an EMBL/GenBank/DDBJ whole genome shotgun (WGS) entry which is preliminary data.</text>
</comment>
<protein>
    <recommendedName>
        <fullName evidence="1">Protein kinase domain-containing protein</fullName>
    </recommendedName>
</protein>
<dbReference type="SUPFAM" id="SSF56112">
    <property type="entry name" value="Protein kinase-like (PK-like)"/>
    <property type="match status" value="1"/>
</dbReference>
<reference evidence="2" key="1">
    <citation type="submission" date="2022-11" db="EMBL/GenBank/DDBJ databases">
        <authorList>
            <person name="Kikuchi T."/>
        </authorList>
    </citation>
    <scope>NUCLEOTIDE SEQUENCE</scope>
    <source>
        <strain evidence="2">PS1010</strain>
    </source>
</reference>
<proteinExistence type="predicted"/>
<dbReference type="PANTHER" id="PTHR23257:SF760">
    <property type="entry name" value="KINASE SUPPRESSOR OF RAS B"/>
    <property type="match status" value="1"/>
</dbReference>